<keyword evidence="1" id="KW-0862">Zinc</keyword>
<protein>
    <recommendedName>
        <fullName evidence="2">CCHC-type domain-containing protein</fullName>
    </recommendedName>
</protein>
<organism evidence="3 4">
    <name type="scientific">Dryococelus australis</name>
    <dbReference type="NCBI Taxonomy" id="614101"/>
    <lineage>
        <taxon>Eukaryota</taxon>
        <taxon>Metazoa</taxon>
        <taxon>Ecdysozoa</taxon>
        <taxon>Arthropoda</taxon>
        <taxon>Hexapoda</taxon>
        <taxon>Insecta</taxon>
        <taxon>Pterygota</taxon>
        <taxon>Neoptera</taxon>
        <taxon>Polyneoptera</taxon>
        <taxon>Phasmatodea</taxon>
        <taxon>Verophasmatodea</taxon>
        <taxon>Anareolatae</taxon>
        <taxon>Phasmatidae</taxon>
        <taxon>Eurycanthinae</taxon>
        <taxon>Dryococelus</taxon>
    </lineage>
</organism>
<accession>A0ABQ9IMN4</accession>
<dbReference type="Proteomes" id="UP001159363">
    <property type="component" value="Chromosome 1"/>
</dbReference>
<comment type="caution">
    <text evidence="3">The sequence shown here is derived from an EMBL/GenBank/DDBJ whole genome shotgun (WGS) entry which is preliminary data.</text>
</comment>
<dbReference type="InterPro" id="IPR036875">
    <property type="entry name" value="Znf_CCHC_sf"/>
</dbReference>
<name>A0ABQ9IMN4_9NEOP</name>
<evidence type="ECO:0000259" key="2">
    <source>
        <dbReference type="PROSITE" id="PS50158"/>
    </source>
</evidence>
<keyword evidence="4" id="KW-1185">Reference proteome</keyword>
<evidence type="ECO:0000313" key="4">
    <source>
        <dbReference type="Proteomes" id="UP001159363"/>
    </source>
</evidence>
<dbReference type="Pfam" id="PF14223">
    <property type="entry name" value="Retrotran_gag_2"/>
    <property type="match status" value="1"/>
</dbReference>
<feature type="domain" description="CCHC-type" evidence="2">
    <location>
        <begin position="168"/>
        <end position="184"/>
    </location>
</feature>
<keyword evidence="1" id="KW-0479">Metal-binding</keyword>
<dbReference type="EMBL" id="JARBHB010000001">
    <property type="protein sequence ID" value="KAJ8897914.1"/>
    <property type="molecule type" value="Genomic_DNA"/>
</dbReference>
<proteinExistence type="predicted"/>
<evidence type="ECO:0000313" key="3">
    <source>
        <dbReference type="EMBL" id="KAJ8897914.1"/>
    </source>
</evidence>
<gene>
    <name evidence="3" type="ORF">PR048_003271</name>
</gene>
<keyword evidence="1" id="KW-0863">Zinc-finger</keyword>
<dbReference type="SUPFAM" id="SSF57756">
    <property type="entry name" value="Retrovirus zinc finger-like domains"/>
    <property type="match status" value="1"/>
</dbReference>
<evidence type="ECO:0000256" key="1">
    <source>
        <dbReference type="PROSITE-ProRule" id="PRU00047"/>
    </source>
</evidence>
<reference evidence="3 4" key="1">
    <citation type="submission" date="2023-02" db="EMBL/GenBank/DDBJ databases">
        <title>LHISI_Scaffold_Assembly.</title>
        <authorList>
            <person name="Stuart O.P."/>
            <person name="Cleave R."/>
            <person name="Magrath M.J.L."/>
            <person name="Mikheyev A.S."/>
        </authorList>
    </citation>
    <scope>NUCLEOTIDE SEQUENCE [LARGE SCALE GENOMIC DNA]</scope>
    <source>
        <strain evidence="3">Daus_M_001</strain>
        <tissue evidence="3">Leg muscle</tissue>
    </source>
</reference>
<sequence length="184" mass="21248">MKQFDVVNFRDWCYRMKSLLEQNGVLHVLSTELPTTEADLKKFKHEDAKAKNVLVQGLANNMLSMIISKNSAQEIVDTLATTYEKRGMKSMQCHLISIVLFLQWTFRITMISQQLVWSMLAEKESLIKKDDPHNFFASYRRPRGKSGQYSQFRYSKGSNVPGISFNGKCYCCKTQGHMKMNCPN</sequence>
<dbReference type="PROSITE" id="PS50158">
    <property type="entry name" value="ZF_CCHC"/>
    <property type="match status" value="1"/>
</dbReference>
<dbReference type="InterPro" id="IPR001878">
    <property type="entry name" value="Znf_CCHC"/>
</dbReference>